<name>A0ABD3QUU8_9STRA</name>
<dbReference type="InterPro" id="IPR032675">
    <property type="entry name" value="LRR_dom_sf"/>
</dbReference>
<keyword evidence="7 10" id="KW-0472">Membrane</keyword>
<keyword evidence="5" id="KW-0677">Repeat</keyword>
<feature type="region of interest" description="Disordered" evidence="9">
    <location>
        <begin position="300"/>
        <end position="320"/>
    </location>
</feature>
<reference evidence="11 12" key="1">
    <citation type="journal article" date="2020" name="G3 (Bethesda)">
        <title>Improved Reference Genome for Cyclotella cryptica CCMP332, a Model for Cell Wall Morphogenesis, Salinity Adaptation, and Lipid Production in Diatoms (Bacillariophyta).</title>
        <authorList>
            <person name="Roberts W.R."/>
            <person name="Downey K.M."/>
            <person name="Ruck E.C."/>
            <person name="Traller J.C."/>
            <person name="Alverson A.J."/>
        </authorList>
    </citation>
    <scope>NUCLEOTIDE SEQUENCE [LARGE SCALE GENOMIC DNA]</scope>
    <source>
        <strain evidence="11 12">CCMP332</strain>
    </source>
</reference>
<evidence type="ECO:0000256" key="8">
    <source>
        <dbReference type="ARBA" id="ARBA00023180"/>
    </source>
</evidence>
<dbReference type="InterPro" id="IPR046959">
    <property type="entry name" value="PRK1-6/SRF4-like"/>
</dbReference>
<feature type="region of interest" description="Disordered" evidence="9">
    <location>
        <begin position="243"/>
        <end position="263"/>
    </location>
</feature>
<organism evidence="11 12">
    <name type="scientific">Cyclotella cryptica</name>
    <dbReference type="NCBI Taxonomy" id="29204"/>
    <lineage>
        <taxon>Eukaryota</taxon>
        <taxon>Sar</taxon>
        <taxon>Stramenopiles</taxon>
        <taxon>Ochrophyta</taxon>
        <taxon>Bacillariophyta</taxon>
        <taxon>Coscinodiscophyceae</taxon>
        <taxon>Thalassiosirophycidae</taxon>
        <taxon>Stephanodiscales</taxon>
        <taxon>Stephanodiscaceae</taxon>
        <taxon>Cyclotella</taxon>
    </lineage>
</organism>
<evidence type="ECO:0000256" key="7">
    <source>
        <dbReference type="ARBA" id="ARBA00023136"/>
    </source>
</evidence>
<evidence type="ECO:0000256" key="4">
    <source>
        <dbReference type="ARBA" id="ARBA00022729"/>
    </source>
</evidence>
<dbReference type="FunFam" id="3.80.10.10:FF:000383">
    <property type="entry name" value="Leucine-rich repeat receptor protein kinase EMS1"/>
    <property type="match status" value="1"/>
</dbReference>
<dbReference type="SUPFAM" id="SSF52047">
    <property type="entry name" value="RNI-like"/>
    <property type="match status" value="1"/>
</dbReference>
<comment type="caution">
    <text evidence="11">The sequence shown here is derived from an EMBL/GenBank/DDBJ whole genome shotgun (WGS) entry which is preliminary data.</text>
</comment>
<dbReference type="SUPFAM" id="SSF52058">
    <property type="entry name" value="L domain-like"/>
    <property type="match status" value="1"/>
</dbReference>
<dbReference type="AlphaFoldDB" id="A0ABD3QUU8"/>
<keyword evidence="12" id="KW-1185">Reference proteome</keyword>
<dbReference type="SMART" id="SM00369">
    <property type="entry name" value="LRR_TYP"/>
    <property type="match status" value="7"/>
</dbReference>
<evidence type="ECO:0008006" key="13">
    <source>
        <dbReference type="Google" id="ProtNLM"/>
    </source>
</evidence>
<evidence type="ECO:0000256" key="10">
    <source>
        <dbReference type="SAM" id="Phobius"/>
    </source>
</evidence>
<dbReference type="GO" id="GO:0016020">
    <property type="term" value="C:membrane"/>
    <property type="evidence" value="ECO:0007669"/>
    <property type="project" value="UniProtKB-SubCell"/>
</dbReference>
<dbReference type="GO" id="GO:0009791">
    <property type="term" value="P:post-embryonic development"/>
    <property type="evidence" value="ECO:0007669"/>
    <property type="project" value="UniProtKB-ARBA"/>
</dbReference>
<proteinExistence type="predicted"/>
<evidence type="ECO:0000256" key="5">
    <source>
        <dbReference type="ARBA" id="ARBA00022737"/>
    </source>
</evidence>
<feature type="region of interest" description="Disordered" evidence="9">
    <location>
        <begin position="1"/>
        <end position="33"/>
    </location>
</feature>
<keyword evidence="6 10" id="KW-1133">Transmembrane helix</keyword>
<comment type="subcellular location">
    <subcellularLocation>
        <location evidence="1">Membrane</location>
        <topology evidence="1">Single-pass membrane protein</topology>
    </subcellularLocation>
</comment>
<evidence type="ECO:0000256" key="1">
    <source>
        <dbReference type="ARBA" id="ARBA00004167"/>
    </source>
</evidence>
<keyword evidence="2" id="KW-0433">Leucine-rich repeat</keyword>
<dbReference type="PANTHER" id="PTHR48007:SF4">
    <property type="entry name" value="LEUCINE-RICH REPEAT RECEPTOR-LIKE PROTEIN KINASE PXC1"/>
    <property type="match status" value="1"/>
</dbReference>
<keyword evidence="8" id="KW-0325">Glycoprotein</keyword>
<gene>
    <name evidence="11" type="ORF">HJC23_003723</name>
</gene>
<evidence type="ECO:0000256" key="2">
    <source>
        <dbReference type="ARBA" id="ARBA00022614"/>
    </source>
</evidence>
<dbReference type="Proteomes" id="UP001516023">
    <property type="component" value="Unassembled WGS sequence"/>
</dbReference>
<evidence type="ECO:0000256" key="6">
    <source>
        <dbReference type="ARBA" id="ARBA00022989"/>
    </source>
</evidence>
<dbReference type="Pfam" id="PF13855">
    <property type="entry name" value="LRR_8"/>
    <property type="match status" value="1"/>
</dbReference>
<evidence type="ECO:0000313" key="12">
    <source>
        <dbReference type="Proteomes" id="UP001516023"/>
    </source>
</evidence>
<feature type="transmembrane region" description="Helical" evidence="10">
    <location>
        <begin position="422"/>
        <end position="442"/>
    </location>
</feature>
<dbReference type="Gene3D" id="3.80.10.10">
    <property type="entry name" value="Ribonuclease Inhibitor"/>
    <property type="match status" value="3"/>
</dbReference>
<feature type="compositionally biased region" description="Basic and acidic residues" evidence="9">
    <location>
        <begin position="248"/>
        <end position="257"/>
    </location>
</feature>
<keyword evidence="4" id="KW-0732">Signal</keyword>
<dbReference type="EMBL" id="JABMIG020000012">
    <property type="protein sequence ID" value="KAL3803669.1"/>
    <property type="molecule type" value="Genomic_DNA"/>
</dbReference>
<keyword evidence="3 10" id="KW-0812">Transmembrane</keyword>
<dbReference type="InterPro" id="IPR001611">
    <property type="entry name" value="Leu-rich_rpt"/>
</dbReference>
<dbReference type="FunFam" id="3.80.10.10:FF:000233">
    <property type="entry name" value="Leucine-rich repeat receptor-like protein kinase TDR"/>
    <property type="match status" value="1"/>
</dbReference>
<accession>A0ABD3QUU8</accession>
<protein>
    <recommendedName>
        <fullName evidence="13">L domain-like protein</fullName>
    </recommendedName>
</protein>
<feature type="region of interest" description="Disordered" evidence="9">
    <location>
        <begin position="102"/>
        <end position="130"/>
    </location>
</feature>
<dbReference type="InterPro" id="IPR003591">
    <property type="entry name" value="Leu-rich_rpt_typical-subtyp"/>
</dbReference>
<dbReference type="Pfam" id="PF00560">
    <property type="entry name" value="LRR_1"/>
    <property type="match status" value="6"/>
</dbReference>
<evidence type="ECO:0000313" key="11">
    <source>
        <dbReference type="EMBL" id="KAL3803669.1"/>
    </source>
</evidence>
<sequence>MTEPSSNTNRHDADSHVGSAANTAANGGENPTSVRYQTVLDQLNKAPKFTDEWFRLKEEELQLRSQHDFALVIDNGSAVNGGELDDIRVGKGHHENVVTLEGDRYEISHDSSSSPSVGKSSNEDGHTPSVIADDFSARSCAGTTANEADSLNLKGKEEQLTTKMHMSSLPAAVRSSASKPNSPHANAEKNEMVMTGHIKSLTTKVQPSHDVVVKLHPIHSSAITEAPIHTFDVSCDEPRSLHSNTFQDTKKSNERTSIETSPIADDECPLPQIGIRLAGSVISEKLSGFDAAVDVKSKQSAISEVQLTSPSEADDPNRDESLLVNEVLMRRTMFSELNRNDGRHMPPRAIHQASSLSMAHANSLSQYAPNEHRRGEEGDDEAIVIPEAFLVTEDLPLQVAIVGVAEQVQTGQRRISLKRHHAYFVLIFVAATAITVGVTLGFSRRNKSLVTIVETETPSSLLPSFQPSFGASSSYSSVVAPTSQPLDSTRYEVEKSVLERNATFGEMESSNARVLALDWITDKDQMKLVPSSSNFVQRYVLALLAFEFASQKWLSTLDECKWFGVAYGYYLDGTMPPEIGRLSYLQALSLTDNILHGTLPSEICKLGKLIALNLTNNEFRGTLPTEVGYLTSLRNLYIADNQFTGQLPKELGLLSSLTELQVDGNQFIGELPSQLGLLASLTGLWVYDNQFDGTLPTELGLLTSLRVLSLDGNKFTGTLPSELGLLASLTKLFVYDNQFRGTLPSELGLLASLTLLSVDGNQLTGMIPPEIGLMLSLMELYVDNNQFTGTLPSELGFLTSLTELHVYDNQFTGTLPSELGFLTSLAELHVDGNQFRGRIPSELGFLTLLRSFTIPRNQFTGTLPSDFEKLVSLTELTLRDNQLTGTFPSQIKGLFELSKFHLSSNQFVGTLPSWIGDLKGLQSLWIDDNHFNGTLPSELQKLTSLTSLDISGNELTGTFPTWIGDFQLSDLWLQDNQFTGTFPSEIENNLDLVDFCLSNNMFTGSLPKEIETLWTCTQT</sequence>
<evidence type="ECO:0000256" key="3">
    <source>
        <dbReference type="ARBA" id="ARBA00022692"/>
    </source>
</evidence>
<feature type="compositionally biased region" description="Low complexity" evidence="9">
    <location>
        <begin position="110"/>
        <end position="120"/>
    </location>
</feature>
<evidence type="ECO:0000256" key="9">
    <source>
        <dbReference type="SAM" id="MobiDB-lite"/>
    </source>
</evidence>
<dbReference type="PANTHER" id="PTHR48007">
    <property type="entry name" value="LEUCINE-RICH REPEAT RECEPTOR-LIKE PROTEIN KINASE PXC1"/>
    <property type="match status" value="1"/>
</dbReference>
<feature type="compositionally biased region" description="Polar residues" evidence="9">
    <location>
        <begin position="20"/>
        <end position="33"/>
    </location>
</feature>
<feature type="compositionally biased region" description="Polar residues" evidence="9">
    <location>
        <begin position="300"/>
        <end position="311"/>
    </location>
</feature>